<organism evidence="2 3">
    <name type="scientific">Chondromyces apiculatus DSM 436</name>
    <dbReference type="NCBI Taxonomy" id="1192034"/>
    <lineage>
        <taxon>Bacteria</taxon>
        <taxon>Pseudomonadati</taxon>
        <taxon>Myxococcota</taxon>
        <taxon>Polyangia</taxon>
        <taxon>Polyangiales</taxon>
        <taxon>Polyangiaceae</taxon>
        <taxon>Chondromyces</taxon>
    </lineage>
</organism>
<evidence type="ECO:0000313" key="3">
    <source>
        <dbReference type="Proteomes" id="UP000019678"/>
    </source>
</evidence>
<proteinExistence type="predicted"/>
<dbReference type="AlphaFoldDB" id="A0A017SWR1"/>
<dbReference type="Gene3D" id="2.40.50.180">
    <property type="entry name" value="CheA-289, Domain 4"/>
    <property type="match status" value="1"/>
</dbReference>
<dbReference type="GO" id="GO:0006935">
    <property type="term" value="P:chemotaxis"/>
    <property type="evidence" value="ECO:0007669"/>
    <property type="project" value="InterPro"/>
</dbReference>
<dbReference type="Proteomes" id="UP000019678">
    <property type="component" value="Unassembled WGS sequence"/>
</dbReference>
<sequence length="179" mass="19124">MSWRSVAVVRAKLRELGRAFDDGFALPEPDRTSQAVLLLGVRTGHAQFAVQIADLAGVHPSGWVARLPGGPPGLLGLAGVRGKLRAVYHLGHLLGVKSAAEAPRWLLLARYGEGVAFAVDEVDAHLRAQADEIIPREGARPGERVGWVLEQGTRRLAVLDIGSLLSTIEQGAARGPRVR</sequence>
<dbReference type="STRING" id="1192034.CAP_8812"/>
<feature type="domain" description="CheW-like" evidence="1">
    <location>
        <begin position="35"/>
        <end position="170"/>
    </location>
</feature>
<dbReference type="GO" id="GO:0007165">
    <property type="term" value="P:signal transduction"/>
    <property type="evidence" value="ECO:0007669"/>
    <property type="project" value="InterPro"/>
</dbReference>
<gene>
    <name evidence="2" type="ORF">CAP_8812</name>
</gene>
<keyword evidence="3" id="KW-1185">Reference proteome</keyword>
<comment type="caution">
    <text evidence="2">The sequence shown here is derived from an EMBL/GenBank/DDBJ whole genome shotgun (WGS) entry which is preliminary data.</text>
</comment>
<dbReference type="PROSITE" id="PS50851">
    <property type="entry name" value="CHEW"/>
    <property type="match status" value="1"/>
</dbReference>
<protein>
    <recommendedName>
        <fullName evidence="1">CheW-like domain-containing protein</fullName>
    </recommendedName>
</protein>
<dbReference type="InterPro" id="IPR036061">
    <property type="entry name" value="CheW-like_dom_sf"/>
</dbReference>
<dbReference type="Pfam" id="PF01584">
    <property type="entry name" value="CheW"/>
    <property type="match status" value="1"/>
</dbReference>
<dbReference type="eggNOG" id="COG0835">
    <property type="taxonomic scope" value="Bacteria"/>
</dbReference>
<dbReference type="SUPFAM" id="SSF50341">
    <property type="entry name" value="CheW-like"/>
    <property type="match status" value="1"/>
</dbReference>
<dbReference type="RefSeq" id="WP_052376719.1">
    <property type="nucleotide sequence ID" value="NZ_ASRX01000092.1"/>
</dbReference>
<evidence type="ECO:0000313" key="2">
    <source>
        <dbReference type="EMBL" id="EYF01025.1"/>
    </source>
</evidence>
<dbReference type="OrthoDB" id="8447469at2"/>
<name>A0A017SWR1_9BACT</name>
<dbReference type="EMBL" id="ASRX01000092">
    <property type="protein sequence ID" value="EYF01025.1"/>
    <property type="molecule type" value="Genomic_DNA"/>
</dbReference>
<evidence type="ECO:0000259" key="1">
    <source>
        <dbReference type="PROSITE" id="PS50851"/>
    </source>
</evidence>
<dbReference type="InterPro" id="IPR002545">
    <property type="entry name" value="CheW-lke_dom"/>
</dbReference>
<reference evidence="2 3" key="1">
    <citation type="submission" date="2013-05" db="EMBL/GenBank/DDBJ databases">
        <title>Genome assembly of Chondromyces apiculatus DSM 436.</title>
        <authorList>
            <person name="Sharma G."/>
            <person name="Khatri I."/>
            <person name="Kaur C."/>
            <person name="Mayilraj S."/>
            <person name="Subramanian S."/>
        </authorList>
    </citation>
    <scope>NUCLEOTIDE SEQUENCE [LARGE SCALE GENOMIC DNA]</scope>
    <source>
        <strain evidence="2 3">DSM 436</strain>
    </source>
</reference>
<accession>A0A017SWR1</accession>
<dbReference type="Gene3D" id="2.30.30.40">
    <property type="entry name" value="SH3 Domains"/>
    <property type="match status" value="1"/>
</dbReference>